<keyword evidence="4" id="KW-1185">Reference proteome</keyword>
<keyword evidence="2" id="KW-1133">Transmembrane helix</keyword>
<proteinExistence type="predicted"/>
<dbReference type="AlphaFoldDB" id="A0A239BM21"/>
<evidence type="ECO:0000313" key="3">
    <source>
        <dbReference type="EMBL" id="SNS09185.1"/>
    </source>
</evidence>
<reference evidence="3 4" key="1">
    <citation type="submission" date="2017-06" db="EMBL/GenBank/DDBJ databases">
        <authorList>
            <person name="Kim H.J."/>
            <person name="Triplett B.A."/>
        </authorList>
    </citation>
    <scope>NUCLEOTIDE SEQUENCE [LARGE SCALE GENOMIC DNA]</scope>
    <source>
        <strain evidence="3 4">SCA</strain>
    </source>
</reference>
<keyword evidence="2" id="KW-0812">Transmembrane</keyword>
<feature type="compositionally biased region" description="Basic and acidic residues" evidence="1">
    <location>
        <begin position="15"/>
        <end position="25"/>
    </location>
</feature>
<evidence type="ECO:0000256" key="1">
    <source>
        <dbReference type="SAM" id="MobiDB-lite"/>
    </source>
</evidence>
<feature type="region of interest" description="Disordered" evidence="1">
    <location>
        <begin position="1"/>
        <end position="28"/>
    </location>
</feature>
<dbReference type="Proteomes" id="UP000198304">
    <property type="component" value="Unassembled WGS sequence"/>
</dbReference>
<name>A0A239BM21_9FIRM</name>
<gene>
    <name evidence="3" type="ORF">SAMN05446037_100416</name>
</gene>
<organism evidence="3 4">
    <name type="scientific">Anaerovirgula multivorans</name>
    <dbReference type="NCBI Taxonomy" id="312168"/>
    <lineage>
        <taxon>Bacteria</taxon>
        <taxon>Bacillati</taxon>
        <taxon>Bacillota</taxon>
        <taxon>Clostridia</taxon>
        <taxon>Peptostreptococcales</taxon>
        <taxon>Natronincolaceae</taxon>
        <taxon>Anaerovirgula</taxon>
    </lineage>
</organism>
<evidence type="ECO:0000256" key="2">
    <source>
        <dbReference type="SAM" id="Phobius"/>
    </source>
</evidence>
<protein>
    <submittedName>
        <fullName evidence="3">Uncharacterized protein</fullName>
    </submittedName>
</protein>
<evidence type="ECO:0000313" key="4">
    <source>
        <dbReference type="Proteomes" id="UP000198304"/>
    </source>
</evidence>
<dbReference type="EMBL" id="FZOJ01000004">
    <property type="protein sequence ID" value="SNS09185.1"/>
    <property type="molecule type" value="Genomic_DNA"/>
</dbReference>
<accession>A0A239BM21</accession>
<sequence>MGCCGGGHNHRRQENHHQEDHHQENTNKPSGLILVVGSILVLGLIAVYLLR</sequence>
<keyword evidence="2" id="KW-0472">Membrane</keyword>
<dbReference type="RefSeq" id="WP_176431213.1">
    <property type="nucleotide sequence ID" value="NZ_FZOJ01000004.1"/>
</dbReference>
<feature type="transmembrane region" description="Helical" evidence="2">
    <location>
        <begin position="31"/>
        <end position="50"/>
    </location>
</feature>